<dbReference type="SUPFAM" id="SSF52540">
    <property type="entry name" value="P-loop containing nucleoside triphosphate hydrolases"/>
    <property type="match status" value="1"/>
</dbReference>
<dbReference type="Proteomes" id="UP001183643">
    <property type="component" value="Unassembled WGS sequence"/>
</dbReference>
<dbReference type="GO" id="GO:0051782">
    <property type="term" value="P:negative regulation of cell division"/>
    <property type="evidence" value="ECO:0007669"/>
    <property type="project" value="TreeGrafter"/>
</dbReference>
<keyword evidence="2" id="KW-0969">Cilium</keyword>
<dbReference type="AlphaFoldDB" id="A0AAE3YPK8"/>
<feature type="region of interest" description="Disordered" evidence="1">
    <location>
        <begin position="285"/>
        <end position="311"/>
    </location>
</feature>
<dbReference type="GO" id="GO:0009898">
    <property type="term" value="C:cytoplasmic side of plasma membrane"/>
    <property type="evidence" value="ECO:0007669"/>
    <property type="project" value="TreeGrafter"/>
</dbReference>
<dbReference type="EMBL" id="JAVDYB010000001">
    <property type="protein sequence ID" value="MDR7277673.1"/>
    <property type="molecule type" value="Genomic_DNA"/>
</dbReference>
<evidence type="ECO:0000313" key="3">
    <source>
        <dbReference type="Proteomes" id="UP001183643"/>
    </source>
</evidence>
<dbReference type="PANTHER" id="PTHR43384:SF14">
    <property type="entry name" value="ESX-1 SECRETION-ASSOCIATED PROTEIN ESPI"/>
    <property type="match status" value="1"/>
</dbReference>
<gene>
    <name evidence="2" type="ORF">J2S41_004451</name>
</gene>
<sequence length="311" mass="32118">MSASDVRPMPREFQGTQAEWVWLQAAALPPGCPSIAVSSADGGVGRSTLVAALGGLLALASPALVAAADLTGRAWGGLTHRVAATRPGTVWDAVAAAARGHPDLVAQFAQTGPTGLHILIGESQMSADRHPPSYGEAHHMLAALPSRYGLALLDLRPADNGGTWRALGASAAPVLVGRATEDSLQHLLTVLAWMRTAGLSAAADRCVVAVMTTSPVISRDTRAVQRQVEQTAGHVVRIGYDPVLARPHPIDVRVLHKATRTALTDLAAAVLRRCTGPGPASITGLGPVMPVPPAAPAPQLPAPPAPRRDED</sequence>
<dbReference type="Gene3D" id="3.40.50.300">
    <property type="entry name" value="P-loop containing nucleotide triphosphate hydrolases"/>
    <property type="match status" value="1"/>
</dbReference>
<dbReference type="GO" id="GO:0005524">
    <property type="term" value="F:ATP binding"/>
    <property type="evidence" value="ECO:0007669"/>
    <property type="project" value="TreeGrafter"/>
</dbReference>
<name>A0AAE3YPK8_9ACTN</name>
<keyword evidence="3" id="KW-1185">Reference proteome</keyword>
<protein>
    <submittedName>
        <fullName evidence="2">MinD-like ATPase involved in chromosome partitioning or flagellar assembly</fullName>
    </submittedName>
</protein>
<evidence type="ECO:0000313" key="2">
    <source>
        <dbReference type="EMBL" id="MDR7277673.1"/>
    </source>
</evidence>
<dbReference type="GO" id="GO:0016887">
    <property type="term" value="F:ATP hydrolysis activity"/>
    <property type="evidence" value="ECO:0007669"/>
    <property type="project" value="TreeGrafter"/>
</dbReference>
<evidence type="ECO:0000256" key="1">
    <source>
        <dbReference type="SAM" id="MobiDB-lite"/>
    </source>
</evidence>
<dbReference type="PANTHER" id="PTHR43384">
    <property type="entry name" value="SEPTUM SITE-DETERMINING PROTEIN MIND HOMOLOG, CHLOROPLASTIC-RELATED"/>
    <property type="match status" value="1"/>
</dbReference>
<dbReference type="GO" id="GO:0005829">
    <property type="term" value="C:cytosol"/>
    <property type="evidence" value="ECO:0007669"/>
    <property type="project" value="TreeGrafter"/>
</dbReference>
<keyword evidence="2" id="KW-0282">Flagellum</keyword>
<proteinExistence type="predicted"/>
<feature type="compositionally biased region" description="Pro residues" evidence="1">
    <location>
        <begin position="289"/>
        <end position="305"/>
    </location>
</feature>
<dbReference type="InterPro" id="IPR027417">
    <property type="entry name" value="P-loop_NTPase"/>
</dbReference>
<keyword evidence="2" id="KW-0966">Cell projection</keyword>
<comment type="caution">
    <text evidence="2">The sequence shown here is derived from an EMBL/GenBank/DDBJ whole genome shotgun (WGS) entry which is preliminary data.</text>
</comment>
<reference evidence="2" key="1">
    <citation type="submission" date="2023-07" db="EMBL/GenBank/DDBJ databases">
        <title>Sequencing the genomes of 1000 actinobacteria strains.</title>
        <authorList>
            <person name="Klenk H.-P."/>
        </authorList>
    </citation>
    <scope>NUCLEOTIDE SEQUENCE</scope>
    <source>
        <strain evidence="2">DSM 44707</strain>
    </source>
</reference>
<dbReference type="InterPro" id="IPR050625">
    <property type="entry name" value="ParA/MinD_ATPase"/>
</dbReference>
<organism evidence="2 3">
    <name type="scientific">Catenuloplanes atrovinosus</name>
    <dbReference type="NCBI Taxonomy" id="137266"/>
    <lineage>
        <taxon>Bacteria</taxon>
        <taxon>Bacillati</taxon>
        <taxon>Actinomycetota</taxon>
        <taxon>Actinomycetes</taxon>
        <taxon>Micromonosporales</taxon>
        <taxon>Micromonosporaceae</taxon>
        <taxon>Catenuloplanes</taxon>
    </lineage>
</organism>
<accession>A0AAE3YPK8</accession>